<feature type="non-terminal residue" evidence="2">
    <location>
        <position position="1"/>
    </location>
</feature>
<organism evidence="2 3">
    <name type="scientific">Polarella glacialis</name>
    <name type="common">Dinoflagellate</name>
    <dbReference type="NCBI Taxonomy" id="89957"/>
    <lineage>
        <taxon>Eukaryota</taxon>
        <taxon>Sar</taxon>
        <taxon>Alveolata</taxon>
        <taxon>Dinophyceae</taxon>
        <taxon>Suessiales</taxon>
        <taxon>Suessiaceae</taxon>
        <taxon>Polarella</taxon>
    </lineage>
</organism>
<keyword evidence="3" id="KW-1185">Reference proteome</keyword>
<protein>
    <submittedName>
        <fullName evidence="2">Uncharacterized protein</fullName>
    </submittedName>
</protein>
<dbReference type="Proteomes" id="UP000654075">
    <property type="component" value="Unassembled WGS sequence"/>
</dbReference>
<reference evidence="2" key="1">
    <citation type="submission" date="2021-02" db="EMBL/GenBank/DDBJ databases">
        <authorList>
            <person name="Dougan E. K."/>
            <person name="Rhodes N."/>
            <person name="Thang M."/>
            <person name="Chan C."/>
        </authorList>
    </citation>
    <scope>NUCLEOTIDE SEQUENCE</scope>
</reference>
<keyword evidence="1" id="KW-0732">Signal</keyword>
<evidence type="ECO:0000313" key="3">
    <source>
        <dbReference type="Proteomes" id="UP000654075"/>
    </source>
</evidence>
<name>A0A813E7K1_POLGL</name>
<sequence>MAPDRGCLRWRLSLLSALLVESVSSVDRFVSLEVKGSARTVTVLQGAMSAAETSDEMQTIQPLTFVDSCEVYETLRLPCSCSPVMFQVNGTFWPGWDQLWHLPSLQRMLTVQQVYRREPPNVIYTGPHFWHSAGFGNFKNGLDVSFFVAGAYAEHFHPDCKGECGLTQAFTSMLNWLITLKQFSIFPMADQLAPFVPLLEEMGSPQVQAMWRHAPWHLLFVRPAWADAFRMVIQELEDFVAADGAFSRDGSQEDDDYFRRTAARMGAAIDSE</sequence>
<dbReference type="OrthoDB" id="479342at2759"/>
<gene>
    <name evidence="2" type="ORF">PGLA1383_LOCUS14922</name>
</gene>
<feature type="signal peptide" evidence="1">
    <location>
        <begin position="1"/>
        <end position="25"/>
    </location>
</feature>
<feature type="chain" id="PRO_5032481731" evidence="1">
    <location>
        <begin position="26"/>
        <end position="272"/>
    </location>
</feature>
<evidence type="ECO:0000256" key="1">
    <source>
        <dbReference type="SAM" id="SignalP"/>
    </source>
</evidence>
<accession>A0A813E7K1</accession>
<proteinExistence type="predicted"/>
<dbReference type="EMBL" id="CAJNNV010008600">
    <property type="protein sequence ID" value="CAE8596458.1"/>
    <property type="molecule type" value="Genomic_DNA"/>
</dbReference>
<comment type="caution">
    <text evidence="2">The sequence shown here is derived from an EMBL/GenBank/DDBJ whole genome shotgun (WGS) entry which is preliminary data.</text>
</comment>
<evidence type="ECO:0000313" key="2">
    <source>
        <dbReference type="EMBL" id="CAE8596458.1"/>
    </source>
</evidence>
<dbReference type="AlphaFoldDB" id="A0A813E7K1"/>